<dbReference type="EMBL" id="CAXIPR030002986">
    <property type="protein sequence ID" value="CAM0150346.1"/>
    <property type="molecule type" value="Genomic_DNA"/>
</dbReference>
<reference evidence="5 6" key="1">
    <citation type="submission" date="2024-10" db="EMBL/GenBank/DDBJ databases">
        <authorList>
            <person name="Ryan C."/>
        </authorList>
    </citation>
    <scope>NUCLEOTIDE SEQUENCE [LARGE SCALE GENOMIC DNA]</scope>
</reference>
<evidence type="ECO:0000313" key="2">
    <source>
        <dbReference type="EMBL" id="CAL4988259.1"/>
    </source>
</evidence>
<evidence type="ECO:0000313" key="3">
    <source>
        <dbReference type="EMBL" id="CAL4988261.1"/>
    </source>
</evidence>
<gene>
    <name evidence="4" type="ORF">URODEC1_LOCUS123248</name>
    <name evidence="5" type="ORF">URODEC1_LOCUS123430</name>
    <name evidence="2" type="ORF">URODEC1_LOCUS59159</name>
    <name evidence="3" type="ORF">URODEC1_LOCUS59160</name>
</gene>
<name>A0ABC9H9P7_9POAL</name>
<dbReference type="AlphaFoldDB" id="A0ABC9H9P7"/>
<evidence type="ECO:0000313" key="5">
    <source>
        <dbReference type="EMBL" id="CAM0150346.1"/>
    </source>
</evidence>
<dbReference type="Proteomes" id="UP001497457">
    <property type="component" value="Chromosome 23rd"/>
</dbReference>
<organism evidence="5 6">
    <name type="scientific">Urochloa decumbens</name>
    <dbReference type="NCBI Taxonomy" id="240449"/>
    <lineage>
        <taxon>Eukaryota</taxon>
        <taxon>Viridiplantae</taxon>
        <taxon>Streptophyta</taxon>
        <taxon>Embryophyta</taxon>
        <taxon>Tracheophyta</taxon>
        <taxon>Spermatophyta</taxon>
        <taxon>Magnoliopsida</taxon>
        <taxon>Liliopsida</taxon>
        <taxon>Poales</taxon>
        <taxon>Poaceae</taxon>
        <taxon>PACMAD clade</taxon>
        <taxon>Panicoideae</taxon>
        <taxon>Panicodae</taxon>
        <taxon>Paniceae</taxon>
        <taxon>Melinidinae</taxon>
        <taxon>Urochloa</taxon>
    </lineage>
</organism>
<keyword evidence="6" id="KW-1185">Reference proteome</keyword>
<feature type="chain" id="PRO_5044722275" evidence="1">
    <location>
        <begin position="28"/>
        <end position="50"/>
    </location>
</feature>
<proteinExistence type="predicted"/>
<dbReference type="Proteomes" id="UP001497457">
    <property type="component" value="Unassembled WGS sequence"/>
</dbReference>
<accession>A0ABC9H9P7</accession>
<evidence type="ECO:0000256" key="1">
    <source>
        <dbReference type="SAM" id="SignalP"/>
    </source>
</evidence>
<dbReference type="EMBL" id="CAXIPR030002840">
    <property type="protein sequence ID" value="CAM0150135.1"/>
    <property type="molecule type" value="Genomic_DNA"/>
</dbReference>
<dbReference type="EMBL" id="OZ075133">
    <property type="protein sequence ID" value="CAL4988259.1"/>
    <property type="molecule type" value="Genomic_DNA"/>
</dbReference>
<sequence length="50" mass="5103">MAKNNSKSAQLLLVLLVLLVFVSGILAGETPSTCAGTEQTECPSIPGQGD</sequence>
<feature type="signal peptide" evidence="1">
    <location>
        <begin position="1"/>
        <end position="27"/>
    </location>
</feature>
<protein>
    <submittedName>
        <fullName evidence="5">Uncharacterized protein</fullName>
    </submittedName>
</protein>
<evidence type="ECO:0000313" key="6">
    <source>
        <dbReference type="Proteomes" id="UP001497457"/>
    </source>
</evidence>
<evidence type="ECO:0000313" key="4">
    <source>
        <dbReference type="EMBL" id="CAM0150135.1"/>
    </source>
</evidence>
<keyword evidence="1" id="KW-0732">Signal</keyword>
<dbReference type="EMBL" id="OZ075133">
    <property type="protein sequence ID" value="CAL4988261.1"/>
    <property type="molecule type" value="Genomic_DNA"/>
</dbReference>